<feature type="binding site" evidence="2">
    <location>
        <position position="85"/>
    </location>
    <ligand>
        <name>Zn(2+)</name>
        <dbReference type="ChEBI" id="CHEBI:29105"/>
        <label>1</label>
        <note>catalytic</note>
    </ligand>
</feature>
<keyword evidence="3" id="KW-0456">Lyase</keyword>
<comment type="function">
    <text evidence="3">Catalyzes the aldol condensation of dihydroxyacetone phosphate (DHAP or glycerone-phosphate) with glyceraldehyde 3-phosphate (G3P) to form fructose 1,6-bisphosphate (FBP) in gluconeogenesis and the reverse reaction in glycolysis.</text>
</comment>
<dbReference type="PIRSF" id="PIRSF001359">
    <property type="entry name" value="F_bP_aldolase_II"/>
    <property type="match status" value="1"/>
</dbReference>
<dbReference type="SUPFAM" id="SSF51569">
    <property type="entry name" value="Aldolase"/>
    <property type="match status" value="1"/>
</dbReference>
<dbReference type="Gene3D" id="3.20.20.70">
    <property type="entry name" value="Aldolase class I"/>
    <property type="match status" value="1"/>
</dbReference>
<dbReference type="CDD" id="cd00947">
    <property type="entry name" value="TBP_aldolase_IIB"/>
    <property type="match status" value="1"/>
</dbReference>
<dbReference type="PANTHER" id="PTHR30304">
    <property type="entry name" value="D-TAGATOSE-1,6-BISPHOSPHATE ALDOLASE"/>
    <property type="match status" value="1"/>
</dbReference>
<organism evidence="4 5">
    <name type="scientific">Gomphillus americanus</name>
    <dbReference type="NCBI Taxonomy" id="1940652"/>
    <lineage>
        <taxon>Eukaryota</taxon>
        <taxon>Fungi</taxon>
        <taxon>Dikarya</taxon>
        <taxon>Ascomycota</taxon>
        <taxon>Pezizomycotina</taxon>
        <taxon>Lecanoromycetes</taxon>
        <taxon>OSLEUM clade</taxon>
        <taxon>Ostropomycetidae</taxon>
        <taxon>Ostropales</taxon>
        <taxon>Graphidaceae</taxon>
        <taxon>Gomphilloideae</taxon>
        <taxon>Gomphillus</taxon>
    </lineage>
</organism>
<dbReference type="OrthoDB" id="2558351at2759"/>
<accession>A0A8H3IK86</accession>
<dbReference type="PANTHER" id="PTHR30304:SF0">
    <property type="entry name" value="D-TAGATOSE-1,6-BISPHOSPHATE ALDOLASE SUBUNIT GATY-RELATED"/>
    <property type="match status" value="1"/>
</dbReference>
<gene>
    <name evidence="4" type="ORF">GOMPHAMPRED_003497</name>
</gene>
<dbReference type="InterPro" id="IPR050246">
    <property type="entry name" value="Class_II_FBP_aldolase"/>
</dbReference>
<keyword evidence="3" id="KW-0324">Glycolysis</keyword>
<keyword evidence="5" id="KW-1185">Reference proteome</keyword>
<proteinExistence type="inferred from homology"/>
<evidence type="ECO:0000256" key="1">
    <source>
        <dbReference type="PIRSR" id="PIRSR001359-1"/>
    </source>
</evidence>
<evidence type="ECO:0000313" key="5">
    <source>
        <dbReference type="Proteomes" id="UP000664169"/>
    </source>
</evidence>
<comment type="caution">
    <text evidence="4">The sequence shown here is derived from an EMBL/GenBank/DDBJ whole genome shotgun (WGS) entry which is preliminary data.</text>
</comment>
<comment type="pathway">
    <text evidence="3">Carbohydrate degradation; glycolysis; D-glyceraldehyde 3-phosphate and glycerone phosphate from D-glucose: step 4/4.</text>
</comment>
<dbReference type="Proteomes" id="UP000664169">
    <property type="component" value="Unassembled WGS sequence"/>
</dbReference>
<name>A0A8H3IK86_9LECA</name>
<feature type="binding site" evidence="2">
    <location>
        <position position="183"/>
    </location>
    <ligand>
        <name>Zn(2+)</name>
        <dbReference type="ChEBI" id="CHEBI:29105"/>
        <label>1</label>
        <note>catalytic</note>
    </ligand>
</feature>
<comment type="catalytic activity">
    <reaction evidence="3">
        <text>beta-D-fructose 1,6-bisphosphate = D-glyceraldehyde 3-phosphate + dihydroxyacetone phosphate</text>
        <dbReference type="Rhea" id="RHEA:14729"/>
        <dbReference type="ChEBI" id="CHEBI:32966"/>
        <dbReference type="ChEBI" id="CHEBI:57642"/>
        <dbReference type="ChEBI" id="CHEBI:59776"/>
        <dbReference type="EC" id="4.1.2.13"/>
    </reaction>
</comment>
<dbReference type="GO" id="GO:0008270">
    <property type="term" value="F:zinc ion binding"/>
    <property type="evidence" value="ECO:0007669"/>
    <property type="project" value="UniProtKB-UniRule"/>
</dbReference>
<feature type="binding site" evidence="2">
    <location>
        <position position="214"/>
    </location>
    <ligand>
        <name>Zn(2+)</name>
        <dbReference type="ChEBI" id="CHEBI:29105"/>
        <label>1</label>
        <note>catalytic</note>
    </ligand>
</feature>
<dbReference type="InterPro" id="IPR013785">
    <property type="entry name" value="Aldolase_TIM"/>
</dbReference>
<evidence type="ECO:0000256" key="2">
    <source>
        <dbReference type="PIRSR" id="PIRSR001359-3"/>
    </source>
</evidence>
<keyword evidence="2 3" id="KW-0479">Metal-binding</keyword>
<dbReference type="InterPro" id="IPR000771">
    <property type="entry name" value="FBA_II"/>
</dbReference>
<dbReference type="UniPathway" id="UPA00109">
    <property type="reaction ID" value="UER00183"/>
</dbReference>
<evidence type="ECO:0000256" key="3">
    <source>
        <dbReference type="RuleBase" id="RU366023"/>
    </source>
</evidence>
<feature type="binding site" evidence="2">
    <location>
        <position position="137"/>
    </location>
    <ligand>
        <name>Zn(2+)</name>
        <dbReference type="ChEBI" id="CHEBI:29105"/>
        <label>2</label>
    </ligand>
</feature>
<keyword evidence="2 3" id="KW-0862">Zinc</keyword>
<dbReference type="GO" id="GO:0006096">
    <property type="term" value="P:glycolytic process"/>
    <property type="evidence" value="ECO:0007669"/>
    <property type="project" value="UniProtKB-UniPathway"/>
</dbReference>
<feature type="active site" description="Proton donor" evidence="1">
    <location>
        <position position="84"/>
    </location>
</feature>
<feature type="binding site" evidence="2">
    <location>
        <position position="107"/>
    </location>
    <ligand>
        <name>Zn(2+)</name>
        <dbReference type="ChEBI" id="CHEBI:29105"/>
        <label>2</label>
    </ligand>
</feature>
<comment type="similarity">
    <text evidence="3">Belongs to the class II fructose-bisphosphate aldolase family.</text>
</comment>
<reference evidence="4" key="1">
    <citation type="submission" date="2021-03" db="EMBL/GenBank/DDBJ databases">
        <authorList>
            <person name="Tagirdzhanova G."/>
        </authorList>
    </citation>
    <scope>NUCLEOTIDE SEQUENCE</scope>
</reference>
<protein>
    <recommendedName>
        <fullName evidence="3">Fructose-bisphosphate aldolase</fullName>
        <shortName evidence="3">FBP aldolase</shortName>
        <ecNumber evidence="3">4.1.2.13</ecNumber>
    </recommendedName>
</protein>
<dbReference type="EC" id="4.1.2.13" evidence="3"/>
<comment type="cofactor">
    <cofactor evidence="2 3">
        <name>Zn(2+)</name>
        <dbReference type="ChEBI" id="CHEBI:29105"/>
    </cofactor>
    <text evidence="2 3">Binds 2 Zn(2+) ions per subunit. One is catalytic and the other provides a structural contribution.</text>
</comment>
<dbReference type="AlphaFoldDB" id="A0A8H3IK86"/>
<dbReference type="GO" id="GO:0004332">
    <property type="term" value="F:fructose-bisphosphate aldolase activity"/>
    <property type="evidence" value="ECO:0007669"/>
    <property type="project" value="UniProtKB-EC"/>
</dbReference>
<dbReference type="EMBL" id="CAJPDQ010000020">
    <property type="protein sequence ID" value="CAF9923950.1"/>
    <property type="molecule type" value="Genomic_DNA"/>
</dbReference>
<evidence type="ECO:0000313" key="4">
    <source>
        <dbReference type="EMBL" id="CAF9923950.1"/>
    </source>
</evidence>
<sequence length="283" mass="30963">MSSPQRNKSKQILDAAAAGKYAIPAICVYNMEGVLATIKGCEAKRSPGMILLFPWAQQYSSLGLATFAAHCAKAAKVPITLHLDHAQSAEAVKMAADSGCYDSIMVDMSHYDKEENLSRTEELARYCHERGIAVEAEPGRIEGGEDGVSDTGELEAMMTDEDEARRFVETGIDWLAPAFGNVHGKYGPRGIQLDYERLHRLNRAVGKDVRFVLHGTDGFDEEILSKCIDGGMVKVNINGAVNRHWVAAVKKEGTLTGLIEKATNDMQKEVEMWCSLLKSEGKA</sequence>
<dbReference type="Pfam" id="PF01116">
    <property type="entry name" value="F_bP_aldolase"/>
    <property type="match status" value="1"/>
</dbReference>